<protein>
    <submittedName>
        <fullName evidence="5">Unannotated protein</fullName>
    </submittedName>
</protein>
<evidence type="ECO:0000313" key="5">
    <source>
        <dbReference type="EMBL" id="CAB4822148.1"/>
    </source>
</evidence>
<dbReference type="InterPro" id="IPR006059">
    <property type="entry name" value="SBP"/>
</dbReference>
<proteinExistence type="inferred from homology"/>
<keyword evidence="3" id="KW-0813">Transport</keyword>
<dbReference type="InterPro" id="IPR050490">
    <property type="entry name" value="Bact_solute-bd_prot1"/>
</dbReference>
<sequence length="417" mass="44242">MRFKQYKLAAVVMAVALVVAGCGSKNQLEIFTWWASGGEAAGLKGMTDVFTQDNPKTKFVNAAVAGGAGVNAKAVLISRMEAKNPPDTFQAHAGQEIASYIKAGNLEDLTDLYASEGWDKVFPAGLIKTLTIGGKIYGVPVNIHRANVLWWNPAAAKKAGITAAPKTLAELFADLEKFKKSGIDGIALAGNGDWAIAHLFDYTLLASMGPDKFNGLWDGTTSWSGPEVKAAIANFKKILSYGNSDKSLDWPTAGKLVTSGKAGFFIMGDWASAQWQSDGLKLGTDYTFAAAPGTVGIYQWLSDSFTLPVGAKHKEAALAWLKVCGSLAGQDTFNPLKGSIAVRTDSDPTKYDAYLQSAMADWKKDTLVGSTVHGVNMNNGFMAAYNTVVGKYYNGGAKDDAGFAKELADAFTANPNA</sequence>
<accession>A0A6J6ZRR0</accession>
<dbReference type="PANTHER" id="PTHR43649:SF28">
    <property type="entry name" value="BINDING PROTEIN COMPONENT OF ABC SUGAR TRANSPORTER-RELATED"/>
    <property type="match status" value="1"/>
</dbReference>
<evidence type="ECO:0000256" key="1">
    <source>
        <dbReference type="ARBA" id="ARBA00004196"/>
    </source>
</evidence>
<comment type="similarity">
    <text evidence="2">Belongs to the bacterial solute-binding protein 1 family.</text>
</comment>
<gene>
    <name evidence="5" type="ORF">UFOPK3124_01092</name>
</gene>
<organism evidence="5">
    <name type="scientific">freshwater metagenome</name>
    <dbReference type="NCBI Taxonomy" id="449393"/>
    <lineage>
        <taxon>unclassified sequences</taxon>
        <taxon>metagenomes</taxon>
        <taxon>ecological metagenomes</taxon>
    </lineage>
</organism>
<dbReference type="PROSITE" id="PS51257">
    <property type="entry name" value="PROKAR_LIPOPROTEIN"/>
    <property type="match status" value="1"/>
</dbReference>
<evidence type="ECO:0000256" key="2">
    <source>
        <dbReference type="ARBA" id="ARBA00008520"/>
    </source>
</evidence>
<keyword evidence="4" id="KW-0732">Signal</keyword>
<dbReference type="AlphaFoldDB" id="A0A6J6ZRR0"/>
<evidence type="ECO:0000256" key="3">
    <source>
        <dbReference type="ARBA" id="ARBA00022448"/>
    </source>
</evidence>
<dbReference type="GO" id="GO:0030313">
    <property type="term" value="C:cell envelope"/>
    <property type="evidence" value="ECO:0007669"/>
    <property type="project" value="UniProtKB-SubCell"/>
</dbReference>
<dbReference type="Pfam" id="PF01547">
    <property type="entry name" value="SBP_bac_1"/>
    <property type="match status" value="1"/>
</dbReference>
<evidence type="ECO:0000256" key="4">
    <source>
        <dbReference type="ARBA" id="ARBA00022729"/>
    </source>
</evidence>
<dbReference type="EMBL" id="CAFAAY010000107">
    <property type="protein sequence ID" value="CAB4822148.1"/>
    <property type="molecule type" value="Genomic_DNA"/>
</dbReference>
<name>A0A6J6ZRR0_9ZZZZ</name>
<comment type="subcellular location">
    <subcellularLocation>
        <location evidence="1">Cell envelope</location>
    </subcellularLocation>
</comment>
<reference evidence="5" key="1">
    <citation type="submission" date="2020-05" db="EMBL/GenBank/DDBJ databases">
        <authorList>
            <person name="Chiriac C."/>
            <person name="Salcher M."/>
            <person name="Ghai R."/>
            <person name="Kavagutti S V."/>
        </authorList>
    </citation>
    <scope>NUCLEOTIDE SEQUENCE</scope>
</reference>
<dbReference type="Gene3D" id="3.40.190.10">
    <property type="entry name" value="Periplasmic binding protein-like II"/>
    <property type="match status" value="2"/>
</dbReference>
<dbReference type="PANTHER" id="PTHR43649">
    <property type="entry name" value="ARABINOSE-BINDING PROTEIN-RELATED"/>
    <property type="match status" value="1"/>
</dbReference>
<dbReference type="SUPFAM" id="SSF53850">
    <property type="entry name" value="Periplasmic binding protein-like II"/>
    <property type="match status" value="1"/>
</dbReference>